<dbReference type="CDD" id="cd05793">
    <property type="entry name" value="S1_IF1A"/>
    <property type="match status" value="1"/>
</dbReference>
<feature type="domain" description="S1-like" evidence="12">
    <location>
        <begin position="89"/>
        <end position="163"/>
    </location>
</feature>
<dbReference type="OrthoDB" id="274995at2759"/>
<dbReference type="HAMAP" id="MF_00422">
    <property type="entry name" value="SecE"/>
    <property type="match status" value="1"/>
</dbReference>
<dbReference type="GO" id="GO:0012505">
    <property type="term" value="C:endomembrane system"/>
    <property type="evidence" value="ECO:0007669"/>
    <property type="project" value="UniProtKB-SubCell"/>
</dbReference>
<dbReference type="Pfam" id="PF00584">
    <property type="entry name" value="SecE"/>
    <property type="match status" value="1"/>
</dbReference>
<dbReference type="PROSITE" id="PS01067">
    <property type="entry name" value="SECE_SEC61G"/>
    <property type="match status" value="1"/>
</dbReference>
<dbReference type="GO" id="GO:0006886">
    <property type="term" value="P:intracellular protein transport"/>
    <property type="evidence" value="ECO:0007669"/>
    <property type="project" value="InterPro"/>
</dbReference>
<evidence type="ECO:0000256" key="5">
    <source>
        <dbReference type="ARBA" id="ARBA00022989"/>
    </source>
</evidence>
<protein>
    <submittedName>
        <fullName evidence="13">Translation initiation factor 1A</fullName>
    </submittedName>
</protein>
<dbReference type="NCBIfam" id="TIGR00523">
    <property type="entry name" value="eIF-1A"/>
    <property type="match status" value="1"/>
</dbReference>
<dbReference type="Gene3D" id="2.40.50.140">
    <property type="entry name" value="Nucleic acid-binding proteins"/>
    <property type="match status" value="1"/>
</dbReference>
<dbReference type="InterPro" id="IPR001901">
    <property type="entry name" value="Translocase_SecE/Sec61-g"/>
</dbReference>
<dbReference type="AlphaFoldDB" id="A0A9W8G148"/>
<dbReference type="NCBIfam" id="TIGR00327">
    <property type="entry name" value="secE_euk_arch"/>
    <property type="match status" value="1"/>
</dbReference>
<dbReference type="PANTHER" id="PTHR21668">
    <property type="entry name" value="EIF-1A"/>
    <property type="match status" value="1"/>
</dbReference>
<dbReference type="GO" id="GO:0006605">
    <property type="term" value="P:protein targeting"/>
    <property type="evidence" value="ECO:0007669"/>
    <property type="project" value="InterPro"/>
</dbReference>
<keyword evidence="9 13" id="KW-0396">Initiation factor</keyword>
<organism evidence="13 14">
    <name type="scientific">Coemansia spiralis</name>
    <dbReference type="NCBI Taxonomy" id="417178"/>
    <lineage>
        <taxon>Eukaryota</taxon>
        <taxon>Fungi</taxon>
        <taxon>Fungi incertae sedis</taxon>
        <taxon>Zoopagomycota</taxon>
        <taxon>Kickxellomycotina</taxon>
        <taxon>Kickxellomycetes</taxon>
        <taxon>Kickxellales</taxon>
        <taxon>Kickxellaceae</taxon>
        <taxon>Coemansia</taxon>
    </lineage>
</organism>
<keyword evidence="4" id="KW-0653">Protein transport</keyword>
<keyword evidence="9" id="KW-0648">Protein biosynthesis</keyword>
<gene>
    <name evidence="13" type="primary">TIF11</name>
    <name evidence="13" type="ORF">GGI25_006341</name>
</gene>
<proteinExistence type="inferred from homology"/>
<dbReference type="GO" id="GO:0016020">
    <property type="term" value="C:membrane"/>
    <property type="evidence" value="ECO:0007669"/>
    <property type="project" value="InterPro"/>
</dbReference>
<accession>A0A9W8G148</accession>
<evidence type="ECO:0000256" key="9">
    <source>
        <dbReference type="PROSITE-ProRule" id="PRU00181"/>
    </source>
</evidence>
<dbReference type="HAMAP" id="MF_00216">
    <property type="entry name" value="aIF_1A"/>
    <property type="match status" value="1"/>
</dbReference>
<dbReference type="GO" id="GO:0003723">
    <property type="term" value="F:RNA binding"/>
    <property type="evidence" value="ECO:0007669"/>
    <property type="project" value="InterPro"/>
</dbReference>
<dbReference type="GO" id="GO:0008320">
    <property type="term" value="F:protein transmembrane transporter activity"/>
    <property type="evidence" value="ECO:0007669"/>
    <property type="project" value="InterPro"/>
</dbReference>
<dbReference type="Pfam" id="PF01176">
    <property type="entry name" value="eIF-1a"/>
    <property type="match status" value="1"/>
</dbReference>
<evidence type="ECO:0000256" key="10">
    <source>
        <dbReference type="RuleBase" id="RU004364"/>
    </source>
</evidence>
<dbReference type="PROSITE" id="PS50832">
    <property type="entry name" value="S1_IF1_TYPE"/>
    <property type="match status" value="1"/>
</dbReference>
<keyword evidence="7 11" id="KW-0472">Membrane</keyword>
<dbReference type="GO" id="GO:0003743">
    <property type="term" value="F:translation initiation factor activity"/>
    <property type="evidence" value="ECO:0007669"/>
    <property type="project" value="UniProtKB-UniRule"/>
</dbReference>
<dbReference type="SMART" id="SM00652">
    <property type="entry name" value="eIF1a"/>
    <property type="match status" value="1"/>
</dbReference>
<evidence type="ECO:0000256" key="8">
    <source>
        <dbReference type="ARBA" id="ARBA00037847"/>
    </source>
</evidence>
<dbReference type="InterPro" id="IPR006196">
    <property type="entry name" value="RNA-binding_domain_S1_IF1"/>
</dbReference>
<evidence type="ECO:0000256" key="1">
    <source>
        <dbReference type="ARBA" id="ARBA00008274"/>
    </source>
</evidence>
<comment type="similarity">
    <text evidence="1">Belongs to the SecE/SEC61-gamma family.</text>
</comment>
<evidence type="ECO:0000256" key="7">
    <source>
        <dbReference type="ARBA" id="ARBA00023136"/>
    </source>
</evidence>
<dbReference type="InterPro" id="IPR008158">
    <property type="entry name" value="Translocase_Sec61-g"/>
</dbReference>
<comment type="caution">
    <text evidence="13">The sequence shown here is derived from an EMBL/GenBank/DDBJ whole genome shotgun (WGS) entry which is preliminary data.</text>
</comment>
<dbReference type="EMBL" id="JANBTW010000175">
    <property type="protein sequence ID" value="KAJ2668808.1"/>
    <property type="molecule type" value="Genomic_DNA"/>
</dbReference>
<keyword evidence="2" id="KW-0813">Transport</keyword>
<evidence type="ECO:0000256" key="4">
    <source>
        <dbReference type="ARBA" id="ARBA00022927"/>
    </source>
</evidence>
<comment type="similarity">
    <text evidence="10">Belongs to the eIF-1A family.</text>
</comment>
<evidence type="ECO:0000259" key="12">
    <source>
        <dbReference type="PROSITE" id="PS50832"/>
    </source>
</evidence>
<dbReference type="Proteomes" id="UP001151518">
    <property type="component" value="Unassembled WGS sequence"/>
</dbReference>
<dbReference type="InterPro" id="IPR023391">
    <property type="entry name" value="Prot_translocase_SecE_dom_sf"/>
</dbReference>
<evidence type="ECO:0000313" key="14">
    <source>
        <dbReference type="Proteomes" id="UP001151518"/>
    </source>
</evidence>
<comment type="subcellular location">
    <subcellularLocation>
        <location evidence="8">Endomembrane system</location>
        <topology evidence="8">Single-pass membrane protein</topology>
    </subcellularLocation>
</comment>
<evidence type="ECO:0000256" key="2">
    <source>
        <dbReference type="ARBA" id="ARBA00022448"/>
    </source>
</evidence>
<keyword evidence="3 11" id="KW-0812">Transmembrane</keyword>
<dbReference type="InterPro" id="IPR001253">
    <property type="entry name" value="TIF_eIF-1A"/>
</dbReference>
<sequence length="207" mass="23485">MEKQQDPAAPSGNVFVEAPKQLAKEATWLLRRCTKPNKKEYLKIVQAVVLGFLVMGFVGYFTKLIHIPINNIIGGKTRRRGKNDSKENDKRELIFKEVGQEYAQVVKMLGNGRLEASCFDGTTRLAQIRGSMRKKIWINQGDIILLSLREFQEDKADVIQKYTADEARLLKQYGELPDNAKINEGGDVMDGEGEDDDVEFDFDVDEI</sequence>
<evidence type="ECO:0000313" key="13">
    <source>
        <dbReference type="EMBL" id="KAJ2668808.1"/>
    </source>
</evidence>
<dbReference type="Gene3D" id="1.20.5.820">
    <property type="entry name" value="Preprotein translocase SecE subunit"/>
    <property type="match status" value="1"/>
</dbReference>
<dbReference type="SUPFAM" id="SSF50249">
    <property type="entry name" value="Nucleic acid-binding proteins"/>
    <property type="match status" value="1"/>
</dbReference>
<keyword evidence="6" id="KW-0811">Translocation</keyword>
<evidence type="ECO:0000256" key="11">
    <source>
        <dbReference type="SAM" id="Phobius"/>
    </source>
</evidence>
<dbReference type="SUPFAM" id="SSF103456">
    <property type="entry name" value="Preprotein translocase SecE subunit"/>
    <property type="match status" value="1"/>
</dbReference>
<feature type="transmembrane region" description="Helical" evidence="11">
    <location>
        <begin position="41"/>
        <end position="61"/>
    </location>
</feature>
<keyword evidence="5 11" id="KW-1133">Transmembrane helix</keyword>
<reference evidence="13" key="1">
    <citation type="submission" date="2022-07" db="EMBL/GenBank/DDBJ databases">
        <title>Phylogenomic reconstructions and comparative analyses of Kickxellomycotina fungi.</title>
        <authorList>
            <person name="Reynolds N.K."/>
            <person name="Stajich J.E."/>
            <person name="Barry K."/>
            <person name="Grigoriev I.V."/>
            <person name="Crous P."/>
            <person name="Smith M.E."/>
        </authorList>
    </citation>
    <scope>NUCLEOTIDE SEQUENCE</scope>
    <source>
        <strain evidence="13">NRRL 3115</strain>
    </source>
</reference>
<name>A0A9W8G148_9FUNG</name>
<dbReference type="InterPro" id="IPR012340">
    <property type="entry name" value="NA-bd_OB-fold"/>
</dbReference>
<evidence type="ECO:0000256" key="6">
    <source>
        <dbReference type="ARBA" id="ARBA00023010"/>
    </source>
</evidence>
<evidence type="ECO:0000256" key="3">
    <source>
        <dbReference type="ARBA" id="ARBA00022692"/>
    </source>
</evidence>